<protein>
    <submittedName>
        <fullName evidence="1">Uncharacterized protein</fullName>
    </submittedName>
</protein>
<gene>
    <name evidence="1" type="ORF">ACFQND_08075</name>
</gene>
<evidence type="ECO:0000313" key="2">
    <source>
        <dbReference type="Proteomes" id="UP001596270"/>
    </source>
</evidence>
<keyword evidence="2" id="KW-1185">Reference proteome</keyword>
<organism evidence="1 2">
    <name type="scientific">Polaromonas aquatica</name>
    <dbReference type="NCBI Taxonomy" id="332657"/>
    <lineage>
        <taxon>Bacteria</taxon>
        <taxon>Pseudomonadati</taxon>
        <taxon>Pseudomonadota</taxon>
        <taxon>Betaproteobacteria</taxon>
        <taxon>Burkholderiales</taxon>
        <taxon>Comamonadaceae</taxon>
        <taxon>Polaromonas</taxon>
    </lineage>
</organism>
<reference evidence="2" key="1">
    <citation type="journal article" date="2019" name="Int. J. Syst. Evol. Microbiol.">
        <title>The Global Catalogue of Microorganisms (GCM) 10K type strain sequencing project: providing services to taxonomists for standard genome sequencing and annotation.</title>
        <authorList>
            <consortium name="The Broad Institute Genomics Platform"/>
            <consortium name="The Broad Institute Genome Sequencing Center for Infectious Disease"/>
            <person name="Wu L."/>
            <person name="Ma J."/>
        </authorList>
    </citation>
    <scope>NUCLEOTIDE SEQUENCE [LARGE SCALE GENOMIC DNA]</scope>
    <source>
        <strain evidence="2">CCUG 39402</strain>
    </source>
</reference>
<dbReference type="RefSeq" id="WP_377412939.1">
    <property type="nucleotide sequence ID" value="NZ_JBHSRS010000017.1"/>
</dbReference>
<proteinExistence type="predicted"/>
<dbReference type="Proteomes" id="UP001596270">
    <property type="component" value="Unassembled WGS sequence"/>
</dbReference>
<sequence>MGATVTVGKKVAAFKSRNGKTGYVLFEQTYEKNCYPHHPHWSCVGLGYLEDVMARIFASGSSCEGGGLQGRGGCIKPESYIGDWLSEMATPLEMGNFRNKIAFGENFYATIPESLRERVLKGLEDEGFSEAVKALSGDGIEVALHDDIELIRAIYVKHRNELGPWRFIGRFDAVNQMEGFRSSDLGYTPGKDQTYKPQVPLMFAIDNEALILEQPNGTFRTSGAAYSCTATFVEGYGLTELAHPGTFRKSIKTFRDAVKTAPMASDETRIVVSVAGLPADQQYRRDRVQTLADHLGQKSTEFETSLGDVRRVANDDNHLIYHLMHMETLVWKPKLVSEPIQQESLFGETAFA</sequence>
<dbReference type="EMBL" id="JBHSRS010000017">
    <property type="protein sequence ID" value="MFC6281182.1"/>
    <property type="molecule type" value="Genomic_DNA"/>
</dbReference>
<evidence type="ECO:0000313" key="1">
    <source>
        <dbReference type="EMBL" id="MFC6281182.1"/>
    </source>
</evidence>
<accession>A0ABW1TWN0</accession>
<name>A0ABW1TWN0_9BURK</name>
<comment type="caution">
    <text evidence="1">The sequence shown here is derived from an EMBL/GenBank/DDBJ whole genome shotgun (WGS) entry which is preliminary data.</text>
</comment>